<evidence type="ECO:0000256" key="1">
    <source>
        <dbReference type="ARBA" id="ARBA00004633"/>
    </source>
</evidence>
<protein>
    <submittedName>
        <fullName evidence="12">VPS37 C-terminal domain-containing protein</fullName>
    </submittedName>
</protein>
<dbReference type="GO" id="GO:0006623">
    <property type="term" value="P:protein targeting to vacuole"/>
    <property type="evidence" value="ECO:0007669"/>
    <property type="project" value="TreeGrafter"/>
</dbReference>
<evidence type="ECO:0000256" key="8">
    <source>
        <dbReference type="SAM" id="MobiDB-lite"/>
    </source>
</evidence>
<dbReference type="InterPro" id="IPR009851">
    <property type="entry name" value="Mod_r"/>
</dbReference>
<evidence type="ECO:0000256" key="4">
    <source>
        <dbReference type="ARBA" id="ARBA00022753"/>
    </source>
</evidence>
<evidence type="ECO:0000313" key="11">
    <source>
        <dbReference type="Proteomes" id="UP000282613"/>
    </source>
</evidence>
<organism evidence="12">
    <name type="scientific">Taenia asiatica</name>
    <name type="common">Asian tapeworm</name>
    <dbReference type="NCBI Taxonomy" id="60517"/>
    <lineage>
        <taxon>Eukaryota</taxon>
        <taxon>Metazoa</taxon>
        <taxon>Spiralia</taxon>
        <taxon>Lophotrochozoa</taxon>
        <taxon>Platyhelminthes</taxon>
        <taxon>Cestoda</taxon>
        <taxon>Eucestoda</taxon>
        <taxon>Cyclophyllidea</taxon>
        <taxon>Taeniidae</taxon>
        <taxon>Taenia</taxon>
    </lineage>
</organism>
<sequence length="203" mass="23398">MTFNGMELENFDNKLAGMTRSELDDLYNDDDKIRKIVLDAPTVKKLKADKNRLRKSNQQKAIENLSHEPEMEKIKAELIAAHHKFNETLREYSNYKSKLDEIRGSFSIQTMLALMKVANSEEDEMSDQLQKSFLKKQVGLDDFLEKMFDLRKSFNLRRIKIDKLSEMENSTGEQHSHSQHQPSSSSSSPYPSVGRSHGLYPGL</sequence>
<comment type="function">
    <text evidence="6">Component of the ESCRT-I complex, a regulator of vesicular trafficking process. Required for the sorting of endocytic ubiquitinated cargos into multivesicular bodies. May be involved in cell growth and differentiation.</text>
</comment>
<dbReference type="Pfam" id="PF07200">
    <property type="entry name" value="Mod_r"/>
    <property type="match status" value="1"/>
</dbReference>
<evidence type="ECO:0000256" key="5">
    <source>
        <dbReference type="ARBA" id="ARBA00022927"/>
    </source>
</evidence>
<evidence type="ECO:0000256" key="6">
    <source>
        <dbReference type="ARBA" id="ARBA00025010"/>
    </source>
</evidence>
<accession>A0A0R3WCP6</accession>
<dbReference type="Gene3D" id="1.10.287.660">
    <property type="entry name" value="Helix hairpin bin"/>
    <property type="match status" value="1"/>
</dbReference>
<dbReference type="PANTHER" id="PTHR13678">
    <property type="entry name" value="VACUOLAR PROTEIN SORTING-ASSOCIATED PROTEIN 37"/>
    <property type="match status" value="1"/>
</dbReference>
<dbReference type="InterPro" id="IPR029012">
    <property type="entry name" value="Helix_hairpin_bin_sf"/>
</dbReference>
<feature type="domain" description="VPS37 C-terminal" evidence="9">
    <location>
        <begin position="89"/>
        <end position="178"/>
    </location>
</feature>
<dbReference type="GO" id="GO:0000813">
    <property type="term" value="C:ESCRT I complex"/>
    <property type="evidence" value="ECO:0007669"/>
    <property type="project" value="TreeGrafter"/>
</dbReference>
<comment type="similarity">
    <text evidence="2">Belongs to the VPS37 family.</text>
</comment>
<dbReference type="WBParaSite" id="TASK_0000848901-mRNA-1">
    <property type="protein sequence ID" value="TASK_0000848901-mRNA-1"/>
    <property type="gene ID" value="TASK_0000848901"/>
</dbReference>
<keyword evidence="11" id="KW-1185">Reference proteome</keyword>
<evidence type="ECO:0000259" key="9">
    <source>
        <dbReference type="PROSITE" id="PS51314"/>
    </source>
</evidence>
<evidence type="ECO:0000313" key="10">
    <source>
        <dbReference type="EMBL" id="VDK40419.1"/>
    </source>
</evidence>
<dbReference type="AlphaFoldDB" id="A0A0R3WCP6"/>
<reference evidence="10 11" key="2">
    <citation type="submission" date="2018-11" db="EMBL/GenBank/DDBJ databases">
        <authorList>
            <consortium name="Pathogen Informatics"/>
        </authorList>
    </citation>
    <scope>NUCLEOTIDE SEQUENCE [LARGE SCALE GENOMIC DNA]</scope>
</reference>
<dbReference type="EMBL" id="UYRS01018814">
    <property type="protein sequence ID" value="VDK40419.1"/>
    <property type="molecule type" value="Genomic_DNA"/>
</dbReference>
<feature type="compositionally biased region" description="Low complexity" evidence="8">
    <location>
        <begin position="179"/>
        <end position="192"/>
    </location>
</feature>
<evidence type="ECO:0000256" key="3">
    <source>
        <dbReference type="ARBA" id="ARBA00022448"/>
    </source>
</evidence>
<dbReference type="PROSITE" id="PS51314">
    <property type="entry name" value="VPS37_C"/>
    <property type="match status" value="1"/>
</dbReference>
<proteinExistence type="inferred from homology"/>
<dbReference type="PANTHER" id="PTHR13678:SF2">
    <property type="entry name" value="VACUOLAR PROTEIN SORTING-ASSOCIATED PROTEIN 37A"/>
    <property type="match status" value="1"/>
</dbReference>
<dbReference type="OrthoDB" id="10004364at2759"/>
<gene>
    <name evidence="10" type="ORF">TASK_LOCUS8490</name>
</gene>
<feature type="region of interest" description="Disordered" evidence="8">
    <location>
        <begin position="165"/>
        <end position="203"/>
    </location>
</feature>
<dbReference type="GO" id="GO:0031902">
    <property type="term" value="C:late endosome membrane"/>
    <property type="evidence" value="ECO:0007669"/>
    <property type="project" value="UniProtKB-SubCell"/>
</dbReference>
<dbReference type="Proteomes" id="UP000282613">
    <property type="component" value="Unassembled WGS sequence"/>
</dbReference>
<keyword evidence="5 7" id="KW-0653">Protein transport</keyword>
<evidence type="ECO:0000313" key="12">
    <source>
        <dbReference type="WBParaSite" id="TASK_0000848901-mRNA-1"/>
    </source>
</evidence>
<keyword evidence="3 7" id="KW-0813">Transport</keyword>
<dbReference type="GO" id="GO:0043162">
    <property type="term" value="P:ubiquitin-dependent protein catabolic process via the multivesicular body sorting pathway"/>
    <property type="evidence" value="ECO:0007669"/>
    <property type="project" value="TreeGrafter"/>
</dbReference>
<keyword evidence="4" id="KW-0967">Endosome</keyword>
<dbReference type="STRING" id="60517.A0A0R3WCP6"/>
<reference evidence="12" key="1">
    <citation type="submission" date="2017-02" db="UniProtKB">
        <authorList>
            <consortium name="WormBaseParasite"/>
        </authorList>
    </citation>
    <scope>IDENTIFICATION</scope>
</reference>
<evidence type="ECO:0000256" key="7">
    <source>
        <dbReference type="PROSITE-ProRule" id="PRU00646"/>
    </source>
</evidence>
<evidence type="ECO:0000256" key="2">
    <source>
        <dbReference type="ARBA" id="ARBA00007617"/>
    </source>
</evidence>
<name>A0A0R3WCP6_TAEAS</name>
<comment type="subcellular location">
    <subcellularLocation>
        <location evidence="1">Late endosome membrane</location>
        <topology evidence="1">Peripheral membrane protein</topology>
    </subcellularLocation>
</comment>
<dbReference type="GO" id="GO:0006612">
    <property type="term" value="P:protein targeting to membrane"/>
    <property type="evidence" value="ECO:0007669"/>
    <property type="project" value="TreeGrafter"/>
</dbReference>